<comment type="caution">
    <text evidence="4">The sequence shown here is derived from an EMBL/GenBank/DDBJ whole genome shotgun (WGS) entry which is preliminary data.</text>
</comment>
<evidence type="ECO:0000313" key="4">
    <source>
        <dbReference type="EMBL" id="MFC4312651.1"/>
    </source>
</evidence>
<dbReference type="InterPro" id="IPR002397">
    <property type="entry name" value="Cyt_P450_B"/>
</dbReference>
<keyword evidence="3" id="KW-0408">Iron</keyword>
<dbReference type="PANTHER" id="PTHR46696:SF1">
    <property type="entry name" value="CYTOCHROME P450 YJIB-RELATED"/>
    <property type="match status" value="1"/>
</dbReference>
<organism evidence="4 5">
    <name type="scientific">Steroidobacter flavus</name>
    <dbReference type="NCBI Taxonomy" id="1842136"/>
    <lineage>
        <taxon>Bacteria</taxon>
        <taxon>Pseudomonadati</taxon>
        <taxon>Pseudomonadota</taxon>
        <taxon>Gammaproteobacteria</taxon>
        <taxon>Steroidobacterales</taxon>
        <taxon>Steroidobacteraceae</taxon>
        <taxon>Steroidobacter</taxon>
    </lineage>
</organism>
<dbReference type="PRINTS" id="PR00385">
    <property type="entry name" value="P450"/>
</dbReference>
<dbReference type="SUPFAM" id="SSF48264">
    <property type="entry name" value="Cytochrome P450"/>
    <property type="match status" value="1"/>
</dbReference>
<dbReference type="PROSITE" id="PS00086">
    <property type="entry name" value="CYTOCHROME_P450"/>
    <property type="match status" value="1"/>
</dbReference>
<evidence type="ECO:0000256" key="3">
    <source>
        <dbReference type="RuleBase" id="RU000461"/>
    </source>
</evidence>
<comment type="cofactor">
    <cofactor evidence="1">
        <name>heme</name>
        <dbReference type="ChEBI" id="CHEBI:30413"/>
    </cofactor>
</comment>
<protein>
    <submittedName>
        <fullName evidence="4">Cytochrome P450</fullName>
    </submittedName>
</protein>
<dbReference type="PRINTS" id="PR00359">
    <property type="entry name" value="BP450"/>
</dbReference>
<dbReference type="PANTHER" id="PTHR46696">
    <property type="entry name" value="P450, PUTATIVE (EUROFUNG)-RELATED"/>
    <property type="match status" value="1"/>
</dbReference>
<accession>A0ABV8SYJ6</accession>
<gene>
    <name evidence="4" type="ORF">ACFPN2_26440</name>
</gene>
<proteinExistence type="inferred from homology"/>
<evidence type="ECO:0000256" key="2">
    <source>
        <dbReference type="ARBA" id="ARBA00010617"/>
    </source>
</evidence>
<keyword evidence="3" id="KW-0560">Oxidoreductase</keyword>
<dbReference type="InterPro" id="IPR001128">
    <property type="entry name" value="Cyt_P450"/>
</dbReference>
<keyword evidence="5" id="KW-1185">Reference proteome</keyword>
<evidence type="ECO:0000313" key="5">
    <source>
        <dbReference type="Proteomes" id="UP001595904"/>
    </source>
</evidence>
<reference evidence="5" key="1">
    <citation type="journal article" date="2019" name="Int. J. Syst. Evol. Microbiol.">
        <title>The Global Catalogue of Microorganisms (GCM) 10K type strain sequencing project: providing services to taxonomists for standard genome sequencing and annotation.</title>
        <authorList>
            <consortium name="The Broad Institute Genomics Platform"/>
            <consortium name="The Broad Institute Genome Sequencing Center for Infectious Disease"/>
            <person name="Wu L."/>
            <person name="Ma J."/>
        </authorList>
    </citation>
    <scope>NUCLEOTIDE SEQUENCE [LARGE SCALE GENOMIC DNA]</scope>
    <source>
        <strain evidence="5">CGMCC 1.10759</strain>
    </source>
</reference>
<comment type="similarity">
    <text evidence="2 3">Belongs to the cytochrome P450 family.</text>
</comment>
<name>A0ABV8SYJ6_9GAMM</name>
<keyword evidence="3" id="KW-0503">Monooxygenase</keyword>
<keyword evidence="3" id="KW-0479">Metal-binding</keyword>
<dbReference type="InterPro" id="IPR017972">
    <property type="entry name" value="Cyt_P450_CS"/>
</dbReference>
<dbReference type="Proteomes" id="UP001595904">
    <property type="component" value="Unassembled WGS sequence"/>
</dbReference>
<evidence type="ECO:0000256" key="1">
    <source>
        <dbReference type="ARBA" id="ARBA00001971"/>
    </source>
</evidence>
<dbReference type="Pfam" id="PF00067">
    <property type="entry name" value="p450"/>
    <property type="match status" value="1"/>
</dbReference>
<dbReference type="InterPro" id="IPR036396">
    <property type="entry name" value="Cyt_P450_sf"/>
</dbReference>
<dbReference type="Gene3D" id="1.10.630.10">
    <property type="entry name" value="Cytochrome P450"/>
    <property type="match status" value="1"/>
</dbReference>
<dbReference type="EMBL" id="JBHSDU010000014">
    <property type="protein sequence ID" value="MFC4312651.1"/>
    <property type="molecule type" value="Genomic_DNA"/>
</dbReference>
<keyword evidence="3" id="KW-0349">Heme</keyword>
<dbReference type="RefSeq" id="WP_380602235.1">
    <property type="nucleotide sequence ID" value="NZ_JBHSDU010000014.1"/>
</dbReference>
<sequence length="403" mass="45843">MSCPITMRSLENADPFPAYETLRSQGPVVWDESLKGWLVLDFDLCRHVEFNEATQFRNMYADADPLIVELKGGAANITVSQGEQHQRMRRFHQTLLSPKALQSYRDQFVTPIIQGMLDRVLAKGGSADLAADFGDEIPPRVICALLGMPWQDEGLIRKTLELNEEIMKWIGRGYYDEASVRDARAASAAINEILLPFIRERRERPQDDFISRVWREAPHEYGELSEADALAICRELYLGGADTTVHGIANSLYLLLWNPEMRAAVERDREQIAGVIEEAQRLFGSPQWRYRRANQDCELGGVEVKKDQMIVLLHGAANRDPKRFGECPATPDLARPRLRDHLTFNYGPRSCVGMGLARIEMKDALHGVLDRLPNVRSDPNAEPPRFANLFMRSFRPLHVRFDS</sequence>